<evidence type="ECO:0000313" key="5">
    <source>
        <dbReference type="Proteomes" id="UP000522262"/>
    </source>
</evidence>
<reference evidence="4 5" key="1">
    <citation type="submission" date="2020-05" db="EMBL/GenBank/DDBJ databases">
        <title>Identification and distribution of gene clusters putatively required for synthesis of sphingolipid metabolism inhibitors in phylogenetically diverse species of the filamentous fungus Fusarium.</title>
        <authorList>
            <person name="Kim H.-S."/>
            <person name="Busman M."/>
            <person name="Brown D.W."/>
            <person name="Divon H."/>
            <person name="Uhlig S."/>
            <person name="Proctor R.H."/>
        </authorList>
    </citation>
    <scope>NUCLEOTIDE SEQUENCE [LARGE SCALE GENOMIC DNA]</scope>
    <source>
        <strain evidence="4 5">NRRL 53147</strain>
    </source>
</reference>
<dbReference type="InterPro" id="IPR036770">
    <property type="entry name" value="Ankyrin_rpt-contain_sf"/>
</dbReference>
<gene>
    <name evidence="4" type="ORF">FMEXI_1920</name>
</gene>
<dbReference type="Pfam" id="PF14420">
    <property type="entry name" value="Clr5"/>
    <property type="match status" value="1"/>
</dbReference>
<comment type="caution">
    <text evidence="4">The sequence shown here is derived from an EMBL/GenBank/DDBJ whole genome shotgun (WGS) entry which is preliminary data.</text>
</comment>
<name>A0A8H5JFY3_9HYPO</name>
<keyword evidence="1" id="KW-0677">Repeat</keyword>
<dbReference type="EMBL" id="JAAOAM010000041">
    <property type="protein sequence ID" value="KAF5554638.1"/>
    <property type="molecule type" value="Genomic_DNA"/>
</dbReference>
<keyword evidence="2" id="KW-0040">ANK repeat</keyword>
<dbReference type="AlphaFoldDB" id="A0A8H5JFY3"/>
<keyword evidence="5" id="KW-1185">Reference proteome</keyword>
<dbReference type="Gene3D" id="1.25.40.20">
    <property type="entry name" value="Ankyrin repeat-containing domain"/>
    <property type="match status" value="2"/>
</dbReference>
<evidence type="ECO:0000256" key="2">
    <source>
        <dbReference type="ARBA" id="ARBA00023043"/>
    </source>
</evidence>
<dbReference type="InterPro" id="IPR050889">
    <property type="entry name" value="Dendritic_Spine_Reg/Scaffold"/>
</dbReference>
<proteinExistence type="predicted"/>
<protein>
    <submittedName>
        <fullName evidence="4">Sex-determining fem-1</fullName>
    </submittedName>
</protein>
<dbReference type="PANTHER" id="PTHR24166">
    <property type="entry name" value="ROLLING PEBBLES, ISOFORM B"/>
    <property type="match status" value="1"/>
</dbReference>
<dbReference type="SUPFAM" id="SSF48403">
    <property type="entry name" value="Ankyrin repeat"/>
    <property type="match status" value="1"/>
</dbReference>
<evidence type="ECO:0000313" key="4">
    <source>
        <dbReference type="EMBL" id="KAF5554638.1"/>
    </source>
</evidence>
<organism evidence="4 5">
    <name type="scientific">Fusarium mexicanum</name>
    <dbReference type="NCBI Taxonomy" id="751941"/>
    <lineage>
        <taxon>Eukaryota</taxon>
        <taxon>Fungi</taxon>
        <taxon>Dikarya</taxon>
        <taxon>Ascomycota</taxon>
        <taxon>Pezizomycotina</taxon>
        <taxon>Sordariomycetes</taxon>
        <taxon>Hypocreomycetidae</taxon>
        <taxon>Hypocreales</taxon>
        <taxon>Nectriaceae</taxon>
        <taxon>Fusarium</taxon>
        <taxon>Fusarium fujikuroi species complex</taxon>
    </lineage>
</organism>
<dbReference type="Proteomes" id="UP000522262">
    <property type="component" value="Unassembled WGS sequence"/>
</dbReference>
<evidence type="ECO:0000259" key="3">
    <source>
        <dbReference type="Pfam" id="PF14420"/>
    </source>
</evidence>
<evidence type="ECO:0000256" key="1">
    <source>
        <dbReference type="ARBA" id="ARBA00022737"/>
    </source>
</evidence>
<feature type="domain" description="Clr5" evidence="3">
    <location>
        <begin position="10"/>
        <end position="61"/>
    </location>
</feature>
<dbReference type="InterPro" id="IPR025676">
    <property type="entry name" value="Clr5_dom"/>
</dbReference>
<sequence>MNIIETSSTEEIWLMYKSFIEQKYLVEDMSLKELLRLLHDGGLSVTKSQMEYKLKLWKFHKNVKQETWRSIARKIKRRERMGKNSEVMYNGKSNIVAEQRSPSPASSILVVSTPRAVNYLFAWPETLPWLQIRDIFSDSNIFTPGIPGSNAILAVPYGESLSTILKDVFNGDSTRRRSAFPGLPAAIWDRVAFSNLSVALQTTMPEWYMGDRAQTVDALTTDSRSGMLPTFLRAIAYSLSNARPLIERREIDAFSSILTSALRNNNHSVRLLRNKHITVRAFFETVFKMEIQQATFPPPGERLGFAERSLDLIRLLLNLGQDADLLVSGRSDGHMEKPIQTALQCGHLDLVRLLLHFHAFIDEGKGPSAVQSILRNGLSEAEQLRLLKALDQYNAISPEQLLCGAIQLGDALLVEQMLKKDIDVTKTHRETPLVDNGFFKLDSYIGCESPLTVSMGNNNLLFQRLLTHPPMLRNPAYLTSPEFFIFAAMRGDPATMEYLLNLWPSGLTCQGGHLAPLTAAVAYHNLPVVQFLLERQAEKSSHLIFIAASLGNEDMLHLLLRYRVPLNKIGRSGLQSLDCFDHFYIRRFQRPEGVIEMLMSEGWHKQTASHANCLTTLIQAGAQFTGGDILDMAEFRLFGPLEAALSSGGNPNERDFSGRTAIQCCLDPFGIIIPRPSYTGLGIPFERQQTIRVLLEGGAKLVGGEVGKSIREHDMDLTTLLLEYSCRLCMIDQDETYSVESLIMTGPIHGGEEINDFLFLRSLIESQGGAINVGALCAAMQQENWQLVDHLLLYPYQKSKDCHILEGTAIGLAAKRAG</sequence>
<dbReference type="PANTHER" id="PTHR24166:SF48">
    <property type="entry name" value="PROTEIN VAPYRIN"/>
    <property type="match status" value="1"/>
</dbReference>
<accession>A0A8H5JFY3</accession>